<sequence length="1126" mass="121037">MAATSGARRLAALVATAVVLAVAQAQECRTYEDFVDGSLGLCAGVVDYRYFAANASMTQTEMELDAFASLTGGDSTLALLLKLLPTSCGSALKQTVCMAKFPKCQTVPAFFLDTDAEVATDYASSYPITEGDCDTASLFWDESTSVCGVALPVFPCRESCEKLSLVSPNEPSSVFGVTVAGDCPLVSGMFYPSMLSAITGGSEDSAVLLEYSAMLAQCGGSFNATCLQTPYTLNALKALNLSPSCEATVMVSATLTLDIFPEDEQSGLAAVIDAQIGKAEAANGADNCAPNGSGATLSCADVAAVYGCTTPAADAAELEKTFDVLPESSVCAKVVGYESTTAPGYDDNQDLTLIHSLASRDQLMQLVTGASETEASACLSSGKTDTYPRAFYVPSTVGMGPLSSRMESTVAEPDLGTWDAESCPVEWEGTPKFANYPASSPLCTYAGYSAYNSRDCLLLRINYSVGIFPKWASVRCQAAFREYACGQGLMKPQYKSLCLVPDEFGGCDATDLASARANNQIPLTYALPRFVSRDVCTRYATECASILPSLPAAAQPVCDGVLNETACPNGEDSFWGCLNSFNGLESFPETTQTFANPASLGSLGDYVAMINDPTSVSLDAGAFNGAVINPLPSMQSDVSEPTISKALYKDSMTDAELAELQGEFCECPSPLVVPDSPTAETINSASCCALPCLGTMLTRDDMQTFGTVQFVLSLMGVLMSAFMIATWAIFQEKSKQYMTFWLSICSFNISVAMLAMVSTKDFNPTDNLCLDNSRPNTLKNSGFTLAVFQALWLVFFAIALCAWWLCQALDLYRKLVWGARSTDANRRQYHAFAWSVPIISTSVIAGLRELGFQPPTPWALITEESGTIVEWVGFYMFIACCFVAGSIMMGRVIYTIMRHVNQSSHLNQGTTASARRAKRLAMYRTPMLFVLLFIFVWLNIFFFRFTNFFMEDTYTEQATAWVTCLLTNFANGITDPATNPAADISMLIDAPGDQVGCGFTQPGGLRRGSLWLTFCVIMSQSILIFIVFGMHKRNYQLWAAKLGLRDELARATVDTTDHSFSKGSKSKETNTRQMASFQMTPSSFGSRNNSSFYSVAAPNAMPPSPPATPPPGMGGPQAPTPYDFRI</sequence>
<accession>A0A2R5G0V9</accession>
<keyword evidence="7" id="KW-0732">Signal</keyword>
<feature type="transmembrane region" description="Helical" evidence="6">
    <location>
        <begin position="1009"/>
        <end position="1028"/>
    </location>
</feature>
<keyword evidence="4 6" id="KW-0472">Membrane</keyword>
<dbReference type="GO" id="GO:0004888">
    <property type="term" value="F:transmembrane signaling receptor activity"/>
    <property type="evidence" value="ECO:0007669"/>
    <property type="project" value="InterPro"/>
</dbReference>
<feature type="domain" description="G-protein coupled receptors family 2 profile 2" evidence="8">
    <location>
        <begin position="702"/>
        <end position="958"/>
    </location>
</feature>
<feature type="region of interest" description="Disordered" evidence="5">
    <location>
        <begin position="1054"/>
        <end position="1073"/>
    </location>
</feature>
<feature type="transmembrane region" description="Helical" evidence="6">
    <location>
        <begin position="710"/>
        <end position="730"/>
    </location>
</feature>
<feature type="transmembrane region" description="Helical" evidence="6">
    <location>
        <begin position="783"/>
        <end position="805"/>
    </location>
</feature>
<feature type="chain" id="PRO_5015336068" evidence="7">
    <location>
        <begin position="26"/>
        <end position="1126"/>
    </location>
</feature>
<evidence type="ECO:0000256" key="4">
    <source>
        <dbReference type="ARBA" id="ARBA00023136"/>
    </source>
</evidence>
<keyword evidence="2 6" id="KW-0812">Transmembrane</keyword>
<dbReference type="Gene3D" id="1.20.1070.10">
    <property type="entry name" value="Rhodopsin 7-helix transmembrane proteins"/>
    <property type="match status" value="1"/>
</dbReference>
<reference evidence="9 10" key="1">
    <citation type="submission" date="2017-12" db="EMBL/GenBank/DDBJ databases">
        <title>Sequencing, de novo assembly and annotation of complete genome of a new Thraustochytrid species, strain FCC1311.</title>
        <authorList>
            <person name="Sedici K."/>
            <person name="Godart F."/>
            <person name="Aiese Cigliano R."/>
            <person name="Sanseverino W."/>
            <person name="Barakat M."/>
            <person name="Ortet P."/>
            <person name="Marechal E."/>
            <person name="Cagnac O."/>
            <person name="Amato A."/>
        </authorList>
    </citation>
    <scope>NUCLEOTIDE SEQUENCE [LARGE SCALE GENOMIC DNA]</scope>
</reference>
<evidence type="ECO:0000256" key="5">
    <source>
        <dbReference type="SAM" id="MobiDB-lite"/>
    </source>
</evidence>
<dbReference type="PROSITE" id="PS50261">
    <property type="entry name" value="G_PROTEIN_RECEP_F2_4"/>
    <property type="match status" value="1"/>
</dbReference>
<feature type="transmembrane region" description="Helical" evidence="6">
    <location>
        <begin position="829"/>
        <end position="848"/>
    </location>
</feature>
<protein>
    <submittedName>
        <fullName evidence="9">Frizzled-2</fullName>
    </submittedName>
</protein>
<dbReference type="Proteomes" id="UP000241890">
    <property type="component" value="Unassembled WGS sequence"/>
</dbReference>
<evidence type="ECO:0000256" key="3">
    <source>
        <dbReference type="ARBA" id="ARBA00022989"/>
    </source>
</evidence>
<dbReference type="GO" id="GO:0007166">
    <property type="term" value="P:cell surface receptor signaling pathway"/>
    <property type="evidence" value="ECO:0007669"/>
    <property type="project" value="InterPro"/>
</dbReference>
<dbReference type="EMBL" id="BEYU01000007">
    <property type="protein sequence ID" value="GBG24640.1"/>
    <property type="molecule type" value="Genomic_DNA"/>
</dbReference>
<evidence type="ECO:0000313" key="9">
    <source>
        <dbReference type="EMBL" id="GBG24640.1"/>
    </source>
</evidence>
<feature type="signal peptide" evidence="7">
    <location>
        <begin position="1"/>
        <end position="25"/>
    </location>
</feature>
<evidence type="ECO:0000313" key="10">
    <source>
        <dbReference type="Proteomes" id="UP000241890"/>
    </source>
</evidence>
<comment type="caution">
    <text evidence="9">The sequence shown here is derived from an EMBL/GenBank/DDBJ whole genome shotgun (WGS) entry which is preliminary data.</text>
</comment>
<evidence type="ECO:0000256" key="1">
    <source>
        <dbReference type="ARBA" id="ARBA00004141"/>
    </source>
</evidence>
<dbReference type="InterPro" id="IPR017981">
    <property type="entry name" value="GPCR_2-like_7TM"/>
</dbReference>
<dbReference type="PANTHER" id="PTHR31787:SF15">
    <property type="entry name" value="FRIZZLED AND SMOOTHENED-LIKE PROTEIN P-RELATED"/>
    <property type="match status" value="1"/>
</dbReference>
<comment type="subcellular location">
    <subcellularLocation>
        <location evidence="1">Membrane</location>
        <topology evidence="1">Multi-pass membrane protein</topology>
    </subcellularLocation>
</comment>
<evidence type="ECO:0000259" key="8">
    <source>
        <dbReference type="PROSITE" id="PS50261"/>
    </source>
</evidence>
<evidence type="ECO:0000256" key="2">
    <source>
        <dbReference type="ARBA" id="ARBA00022692"/>
    </source>
</evidence>
<feature type="region of interest" description="Disordered" evidence="5">
    <location>
        <begin position="1095"/>
        <end position="1126"/>
    </location>
</feature>
<dbReference type="SUPFAM" id="SSF81321">
    <property type="entry name" value="Family A G protein-coupled receptor-like"/>
    <property type="match status" value="1"/>
</dbReference>
<gene>
    <name evidence="9" type="ORF">FCC1311_008592</name>
</gene>
<keyword evidence="3 6" id="KW-1133">Transmembrane helix</keyword>
<dbReference type="GO" id="GO:0016020">
    <property type="term" value="C:membrane"/>
    <property type="evidence" value="ECO:0007669"/>
    <property type="project" value="UniProtKB-SubCell"/>
</dbReference>
<feature type="transmembrane region" description="Helical" evidence="6">
    <location>
        <begin position="868"/>
        <end position="894"/>
    </location>
</feature>
<feature type="compositionally biased region" description="Pro residues" evidence="5">
    <location>
        <begin position="1100"/>
        <end position="1113"/>
    </location>
</feature>
<evidence type="ECO:0000256" key="6">
    <source>
        <dbReference type="SAM" id="Phobius"/>
    </source>
</evidence>
<organism evidence="9 10">
    <name type="scientific">Hondaea fermentalgiana</name>
    <dbReference type="NCBI Taxonomy" id="2315210"/>
    <lineage>
        <taxon>Eukaryota</taxon>
        <taxon>Sar</taxon>
        <taxon>Stramenopiles</taxon>
        <taxon>Bigyra</taxon>
        <taxon>Labyrinthulomycetes</taxon>
        <taxon>Thraustochytrida</taxon>
        <taxon>Thraustochytriidae</taxon>
        <taxon>Hondaea</taxon>
    </lineage>
</organism>
<dbReference type="PANTHER" id="PTHR31787">
    <property type="entry name" value="G-PROTEIN-COUPLED RECEPTOR GPCR FAMILY PROTEIN"/>
    <property type="match status" value="1"/>
</dbReference>
<proteinExistence type="predicted"/>
<evidence type="ECO:0000256" key="7">
    <source>
        <dbReference type="SAM" id="SignalP"/>
    </source>
</evidence>
<feature type="compositionally biased region" description="Basic and acidic residues" evidence="5">
    <location>
        <begin position="1054"/>
        <end position="1070"/>
    </location>
</feature>
<dbReference type="Pfam" id="PF00002">
    <property type="entry name" value="7tm_2"/>
    <property type="match status" value="1"/>
</dbReference>
<dbReference type="InterPro" id="IPR050949">
    <property type="entry name" value="GPCR_Fz/Smo-like"/>
</dbReference>
<feature type="transmembrane region" description="Helical" evidence="6">
    <location>
        <begin position="925"/>
        <end position="945"/>
    </location>
</feature>
<name>A0A2R5G0V9_9STRA</name>
<feature type="transmembrane region" description="Helical" evidence="6">
    <location>
        <begin position="737"/>
        <end position="757"/>
    </location>
</feature>
<keyword evidence="10" id="KW-1185">Reference proteome</keyword>
<feature type="compositionally biased region" description="Low complexity" evidence="5">
    <location>
        <begin position="1116"/>
        <end position="1126"/>
    </location>
</feature>
<dbReference type="InParanoid" id="A0A2R5G0V9"/>
<dbReference type="InterPro" id="IPR000832">
    <property type="entry name" value="GPCR_2_secretin-like"/>
</dbReference>
<dbReference type="AlphaFoldDB" id="A0A2R5G0V9"/>